<name>A0A401IFU3_APHSA</name>
<evidence type="ECO:0000313" key="1">
    <source>
        <dbReference type="EMBL" id="GBF80081.1"/>
    </source>
</evidence>
<evidence type="ECO:0000313" key="2">
    <source>
        <dbReference type="Proteomes" id="UP000287247"/>
    </source>
</evidence>
<comment type="caution">
    <text evidence="1">The sequence shown here is derived from an EMBL/GenBank/DDBJ whole genome shotgun (WGS) entry which is preliminary data.</text>
</comment>
<dbReference type="RefSeq" id="WP_125061071.1">
    <property type="nucleotide sequence ID" value="NZ_BDQK01000005.1"/>
</dbReference>
<keyword evidence="2" id="KW-1185">Reference proteome</keyword>
<dbReference type="AlphaFoldDB" id="A0A401IFU3"/>
<sequence>MEFLHKLGITTITTTLSLTVINGFIPSPVQAISLINFDATLNTGVNTGQKFNGSFTYDETQVNSSGLSTLFPNNGLLSANFSYIGTNYTEVNDSNFSNGPTATFVNGDFTAFEFLVDGVFLIDTDTFNDLVTNDTGTVVYSSPKVVTVPEKTVNPLLLMSFLGLGGLIKKSSSV</sequence>
<organism evidence="1 2">
    <name type="scientific">Aphanothece sacrum FPU1</name>
    <dbReference type="NCBI Taxonomy" id="1920663"/>
    <lineage>
        <taxon>Bacteria</taxon>
        <taxon>Bacillati</taxon>
        <taxon>Cyanobacteriota</taxon>
        <taxon>Cyanophyceae</taxon>
        <taxon>Oscillatoriophycideae</taxon>
        <taxon>Chroococcales</taxon>
        <taxon>Aphanothecaceae</taxon>
        <taxon>Aphanothece</taxon>
    </lineage>
</organism>
<dbReference type="Proteomes" id="UP000287247">
    <property type="component" value="Unassembled WGS sequence"/>
</dbReference>
<reference evidence="2" key="1">
    <citation type="submission" date="2017-05" db="EMBL/GenBank/DDBJ databases">
        <title>Physiological properties and genetic analysis related to exopolysaccharide production of fresh-water unicellular cyanobacterium Aphanothece sacrum, Suizenji Nori, that has been cultured as a food source in Japan.</title>
        <authorList>
            <person name="Kanesaki Y."/>
            <person name="Yoshikawa S."/>
            <person name="Ohki K."/>
        </authorList>
    </citation>
    <scope>NUCLEOTIDE SEQUENCE [LARGE SCALE GENOMIC DNA]</scope>
    <source>
        <strain evidence="2">FPU1</strain>
    </source>
</reference>
<protein>
    <submittedName>
        <fullName evidence="1">PEP motif-containing protein</fullName>
    </submittedName>
</protein>
<proteinExistence type="predicted"/>
<gene>
    <name evidence="1" type="ORF">AsFPU1_1482</name>
</gene>
<accession>A0A401IFU3</accession>
<dbReference type="EMBL" id="BDQK01000005">
    <property type="protein sequence ID" value="GBF80081.1"/>
    <property type="molecule type" value="Genomic_DNA"/>
</dbReference>